<keyword evidence="1" id="KW-0732">Signal</keyword>
<name>A0A6B0U6J7_IXORI</name>
<evidence type="ECO:0000256" key="1">
    <source>
        <dbReference type="SAM" id="SignalP"/>
    </source>
</evidence>
<dbReference type="AlphaFoldDB" id="A0A6B0U6J7"/>
<protein>
    <submittedName>
        <fullName evidence="2">Putative secreted protein</fullName>
    </submittedName>
</protein>
<organism evidence="2">
    <name type="scientific">Ixodes ricinus</name>
    <name type="common">Common tick</name>
    <name type="synonym">Acarus ricinus</name>
    <dbReference type="NCBI Taxonomy" id="34613"/>
    <lineage>
        <taxon>Eukaryota</taxon>
        <taxon>Metazoa</taxon>
        <taxon>Ecdysozoa</taxon>
        <taxon>Arthropoda</taxon>
        <taxon>Chelicerata</taxon>
        <taxon>Arachnida</taxon>
        <taxon>Acari</taxon>
        <taxon>Parasitiformes</taxon>
        <taxon>Ixodida</taxon>
        <taxon>Ixodoidea</taxon>
        <taxon>Ixodidae</taxon>
        <taxon>Ixodinae</taxon>
        <taxon>Ixodes</taxon>
    </lineage>
</organism>
<proteinExistence type="predicted"/>
<evidence type="ECO:0000313" key="2">
    <source>
        <dbReference type="EMBL" id="MXU84777.1"/>
    </source>
</evidence>
<dbReference type="EMBL" id="GIFC01002694">
    <property type="protein sequence ID" value="MXU84777.1"/>
    <property type="molecule type" value="Transcribed_RNA"/>
</dbReference>
<feature type="signal peptide" evidence="1">
    <location>
        <begin position="1"/>
        <end position="15"/>
    </location>
</feature>
<sequence>MRALLLLVCIARHSAFSRFALRWTATFVGEVSRDLGERGSTRSLRWIGLDGVRIPIQSRVERCLVSDADLIVWVATPDSLLN</sequence>
<feature type="chain" id="PRO_5025508638" evidence="1">
    <location>
        <begin position="16"/>
        <end position="82"/>
    </location>
</feature>
<accession>A0A6B0U6J7</accession>
<reference evidence="2" key="1">
    <citation type="submission" date="2019-12" db="EMBL/GenBank/DDBJ databases">
        <title>An insight into the sialome of adult female Ixodes ricinus ticks feeding for 6 days.</title>
        <authorList>
            <person name="Perner J."/>
            <person name="Ribeiro J.M.C."/>
        </authorList>
    </citation>
    <scope>NUCLEOTIDE SEQUENCE</scope>
    <source>
        <strain evidence="2">Semi-engorged</strain>
        <tissue evidence="2">Salivary glands</tissue>
    </source>
</reference>